<proteinExistence type="predicted"/>
<sequence length="81" mass="9098">NDSIPDFLAKLRLYLQNQGVDLADNARGLPTGREVAIEYLRGCMRGRALEWFNKEITIKQNWKLANLLDNIGQGNLIAVNG</sequence>
<evidence type="ECO:0000313" key="2">
    <source>
        <dbReference type="Proteomes" id="UP001153678"/>
    </source>
</evidence>
<protein>
    <submittedName>
        <fullName evidence="1">16517_t:CDS:1</fullName>
    </submittedName>
</protein>
<evidence type="ECO:0000313" key="1">
    <source>
        <dbReference type="EMBL" id="CAI2185812.1"/>
    </source>
</evidence>
<reference evidence="1" key="1">
    <citation type="submission" date="2022-08" db="EMBL/GenBank/DDBJ databases">
        <authorList>
            <person name="Kallberg Y."/>
            <person name="Tangrot J."/>
            <person name="Rosling A."/>
        </authorList>
    </citation>
    <scope>NUCLEOTIDE SEQUENCE</scope>
    <source>
        <strain evidence="1">Wild A</strain>
    </source>
</reference>
<dbReference type="EMBL" id="CAMKVN010003875">
    <property type="protein sequence ID" value="CAI2185812.1"/>
    <property type="molecule type" value="Genomic_DNA"/>
</dbReference>
<organism evidence="1 2">
    <name type="scientific">Funneliformis geosporum</name>
    <dbReference type="NCBI Taxonomy" id="1117311"/>
    <lineage>
        <taxon>Eukaryota</taxon>
        <taxon>Fungi</taxon>
        <taxon>Fungi incertae sedis</taxon>
        <taxon>Mucoromycota</taxon>
        <taxon>Glomeromycotina</taxon>
        <taxon>Glomeromycetes</taxon>
        <taxon>Glomerales</taxon>
        <taxon>Glomeraceae</taxon>
        <taxon>Funneliformis</taxon>
    </lineage>
</organism>
<dbReference type="AlphaFoldDB" id="A0A9W4SY84"/>
<dbReference type="Proteomes" id="UP001153678">
    <property type="component" value="Unassembled WGS sequence"/>
</dbReference>
<keyword evidence="2" id="KW-1185">Reference proteome</keyword>
<accession>A0A9W4SY84</accession>
<dbReference type="OrthoDB" id="2426996at2759"/>
<comment type="caution">
    <text evidence="1">The sequence shown here is derived from an EMBL/GenBank/DDBJ whole genome shotgun (WGS) entry which is preliminary data.</text>
</comment>
<name>A0A9W4SY84_9GLOM</name>
<gene>
    <name evidence="1" type="ORF">FWILDA_LOCUS12264</name>
</gene>
<feature type="non-terminal residue" evidence="1">
    <location>
        <position position="1"/>
    </location>
</feature>